<evidence type="ECO:0000313" key="1">
    <source>
        <dbReference type="EMBL" id="CAI9608838.1"/>
    </source>
</evidence>
<name>A0ABN9GMV1_9NEOB</name>
<comment type="caution">
    <text evidence="1">The sequence shown here is derived from an EMBL/GenBank/DDBJ whole genome shotgun (WGS) entry which is preliminary data.</text>
</comment>
<organism evidence="1 2">
    <name type="scientific">Staurois parvus</name>
    <dbReference type="NCBI Taxonomy" id="386267"/>
    <lineage>
        <taxon>Eukaryota</taxon>
        <taxon>Metazoa</taxon>
        <taxon>Chordata</taxon>
        <taxon>Craniata</taxon>
        <taxon>Vertebrata</taxon>
        <taxon>Euteleostomi</taxon>
        <taxon>Amphibia</taxon>
        <taxon>Batrachia</taxon>
        <taxon>Anura</taxon>
        <taxon>Neobatrachia</taxon>
        <taxon>Ranoidea</taxon>
        <taxon>Ranidae</taxon>
        <taxon>Staurois</taxon>
    </lineage>
</organism>
<sequence length="52" mass="5672">MQSGKYRSGNHYTQTCPLDCHTDHSREYVSTALESSGGVAELLLFPVASTLL</sequence>
<dbReference type="Proteomes" id="UP001162483">
    <property type="component" value="Unassembled WGS sequence"/>
</dbReference>
<keyword evidence="2" id="KW-1185">Reference proteome</keyword>
<evidence type="ECO:0000313" key="2">
    <source>
        <dbReference type="Proteomes" id="UP001162483"/>
    </source>
</evidence>
<proteinExistence type="predicted"/>
<dbReference type="EMBL" id="CATNWA010018680">
    <property type="protein sequence ID" value="CAI9608838.1"/>
    <property type="molecule type" value="Genomic_DNA"/>
</dbReference>
<protein>
    <submittedName>
        <fullName evidence="1">Uncharacterized protein</fullName>
    </submittedName>
</protein>
<accession>A0ABN9GMV1</accession>
<reference evidence="1" key="1">
    <citation type="submission" date="2023-05" db="EMBL/GenBank/DDBJ databases">
        <authorList>
            <person name="Stuckert A."/>
        </authorList>
    </citation>
    <scope>NUCLEOTIDE SEQUENCE</scope>
</reference>
<gene>
    <name evidence="1" type="ORF">SPARVUS_LOCUS14158214</name>
</gene>